<dbReference type="GeneID" id="54585976"/>
<dbReference type="RefSeq" id="XP_033689308.1">
    <property type="nucleotide sequence ID" value="XM_033832646.1"/>
</dbReference>
<keyword evidence="3" id="KW-1185">Reference proteome</keyword>
<dbReference type="Proteomes" id="UP000800094">
    <property type="component" value="Unassembled WGS sequence"/>
</dbReference>
<sequence length="298" mass="33472">MNLSSDTARTDTLHTWYNPMTDLYHGEGRFNLNAAANFIKKKIKFATKPKIRTYTAPEDEDTSPSALPDAESDPRLTVLANARRLRHSVNIWIDCLIKETGQGDTPTLPPALSISEKIPSYISPTALDDLSDQRIRGTFVTHKTTESRLRNSSTKPNLRLSVCTSCTPAFFTSCAQLCNHTRPRPGTRIIKVQAVERRLRVHKATHFRSLICRWAEPEHFVQGMEADHHQQQHTDPVVSTPGSNLSQGSRLDQLMLPPLPLQQQQTDDAANLSWITLQRYTDSLGVLDDDILADAPLR</sequence>
<feature type="region of interest" description="Disordered" evidence="1">
    <location>
        <begin position="229"/>
        <end position="249"/>
    </location>
</feature>
<feature type="compositionally biased region" description="Polar residues" evidence="1">
    <location>
        <begin position="240"/>
        <end position="249"/>
    </location>
</feature>
<organism evidence="2 3">
    <name type="scientific">Trematosphaeria pertusa</name>
    <dbReference type="NCBI Taxonomy" id="390896"/>
    <lineage>
        <taxon>Eukaryota</taxon>
        <taxon>Fungi</taxon>
        <taxon>Dikarya</taxon>
        <taxon>Ascomycota</taxon>
        <taxon>Pezizomycotina</taxon>
        <taxon>Dothideomycetes</taxon>
        <taxon>Pleosporomycetidae</taxon>
        <taxon>Pleosporales</taxon>
        <taxon>Massarineae</taxon>
        <taxon>Trematosphaeriaceae</taxon>
        <taxon>Trematosphaeria</taxon>
    </lineage>
</organism>
<proteinExistence type="predicted"/>
<evidence type="ECO:0000313" key="3">
    <source>
        <dbReference type="Proteomes" id="UP000800094"/>
    </source>
</evidence>
<gene>
    <name evidence="2" type="ORF">BU26DRAFT_559000</name>
</gene>
<dbReference type="EMBL" id="ML987190">
    <property type="protein sequence ID" value="KAF2254304.1"/>
    <property type="molecule type" value="Genomic_DNA"/>
</dbReference>
<name>A0A6A6IV36_9PLEO</name>
<accession>A0A6A6IV36</accession>
<protein>
    <submittedName>
        <fullName evidence="2">Uncharacterized protein</fullName>
    </submittedName>
</protein>
<dbReference type="AlphaFoldDB" id="A0A6A6IV36"/>
<evidence type="ECO:0000313" key="2">
    <source>
        <dbReference type="EMBL" id="KAF2254304.1"/>
    </source>
</evidence>
<evidence type="ECO:0000256" key="1">
    <source>
        <dbReference type="SAM" id="MobiDB-lite"/>
    </source>
</evidence>
<reference evidence="2" key="1">
    <citation type="journal article" date="2020" name="Stud. Mycol.">
        <title>101 Dothideomycetes genomes: a test case for predicting lifestyles and emergence of pathogens.</title>
        <authorList>
            <person name="Haridas S."/>
            <person name="Albert R."/>
            <person name="Binder M."/>
            <person name="Bloem J."/>
            <person name="Labutti K."/>
            <person name="Salamov A."/>
            <person name="Andreopoulos B."/>
            <person name="Baker S."/>
            <person name="Barry K."/>
            <person name="Bills G."/>
            <person name="Bluhm B."/>
            <person name="Cannon C."/>
            <person name="Castanera R."/>
            <person name="Culley D."/>
            <person name="Daum C."/>
            <person name="Ezra D."/>
            <person name="Gonzalez J."/>
            <person name="Henrissat B."/>
            <person name="Kuo A."/>
            <person name="Liang C."/>
            <person name="Lipzen A."/>
            <person name="Lutzoni F."/>
            <person name="Magnuson J."/>
            <person name="Mondo S."/>
            <person name="Nolan M."/>
            <person name="Ohm R."/>
            <person name="Pangilinan J."/>
            <person name="Park H.-J."/>
            <person name="Ramirez L."/>
            <person name="Alfaro M."/>
            <person name="Sun H."/>
            <person name="Tritt A."/>
            <person name="Yoshinaga Y."/>
            <person name="Zwiers L.-H."/>
            <person name="Turgeon B."/>
            <person name="Goodwin S."/>
            <person name="Spatafora J."/>
            <person name="Crous P."/>
            <person name="Grigoriev I."/>
        </authorList>
    </citation>
    <scope>NUCLEOTIDE SEQUENCE</scope>
    <source>
        <strain evidence="2">CBS 122368</strain>
    </source>
</reference>